<accession>A0ACC1MJT9</accession>
<keyword evidence="2" id="KW-1185">Reference proteome</keyword>
<dbReference type="Proteomes" id="UP001143856">
    <property type="component" value="Unassembled WGS sequence"/>
</dbReference>
<dbReference type="EMBL" id="JAPDGR010004872">
    <property type="protein sequence ID" value="KAJ2966958.1"/>
    <property type="molecule type" value="Genomic_DNA"/>
</dbReference>
<reference evidence="1" key="1">
    <citation type="submission" date="2022-10" db="EMBL/GenBank/DDBJ databases">
        <title>Genome Sequence of Xylaria curta.</title>
        <authorList>
            <person name="Buettner E."/>
        </authorList>
    </citation>
    <scope>NUCLEOTIDE SEQUENCE</scope>
    <source>
        <strain evidence="1">Babe10</strain>
    </source>
</reference>
<protein>
    <submittedName>
        <fullName evidence="1">Uncharacterized protein</fullName>
    </submittedName>
</protein>
<comment type="caution">
    <text evidence="1">The sequence shown here is derived from an EMBL/GenBank/DDBJ whole genome shotgun (WGS) entry which is preliminary data.</text>
</comment>
<proteinExistence type="predicted"/>
<sequence>MLVLKSLSNIKCSTSPSSLATAFTHAPSNFTLFWLAISLPLVVWDCGYVLLRPRTMVGGDLHWPLWTPYALYGEIDHVYGWKAFNANSGFTGAQGFLNVLETLMYLYYALVYFQNATAVGSGGKKVVVGRQAGVAVLVAFSAAVMTLSKTLLYWLCEYFSGYDNIGHNSLQNLIFLWIIPK</sequence>
<evidence type="ECO:0000313" key="2">
    <source>
        <dbReference type="Proteomes" id="UP001143856"/>
    </source>
</evidence>
<gene>
    <name evidence="1" type="ORF">NUW58_g10545</name>
</gene>
<evidence type="ECO:0000313" key="1">
    <source>
        <dbReference type="EMBL" id="KAJ2966958.1"/>
    </source>
</evidence>
<name>A0ACC1MJT9_9PEZI</name>
<organism evidence="1 2">
    <name type="scientific">Xylaria curta</name>
    <dbReference type="NCBI Taxonomy" id="42375"/>
    <lineage>
        <taxon>Eukaryota</taxon>
        <taxon>Fungi</taxon>
        <taxon>Dikarya</taxon>
        <taxon>Ascomycota</taxon>
        <taxon>Pezizomycotina</taxon>
        <taxon>Sordariomycetes</taxon>
        <taxon>Xylariomycetidae</taxon>
        <taxon>Xylariales</taxon>
        <taxon>Xylariaceae</taxon>
        <taxon>Xylaria</taxon>
    </lineage>
</organism>